<dbReference type="EMBL" id="NQNY01000002">
    <property type="protein sequence ID" value="PAK21670.1"/>
    <property type="molecule type" value="Genomic_DNA"/>
</dbReference>
<evidence type="ECO:0000256" key="7">
    <source>
        <dbReference type="ARBA" id="ARBA00046740"/>
    </source>
</evidence>
<sequence>MAFIIDPIADMLTRIKNAVKRKHKNVAFPYSNIKERILEIMAKEGFIVGYTIEGNGVEKTLVVELKYKGSTSAIFDLKRVSKPSLRVYVSANEVPNVLNGFGLAIISTSKGLLTDKQARKENIGGEVIAYIW</sequence>
<evidence type="ECO:0000256" key="1">
    <source>
        <dbReference type="ARBA" id="ARBA00006471"/>
    </source>
</evidence>
<dbReference type="Gene3D" id="3.30.1370.30">
    <property type="match status" value="1"/>
</dbReference>
<protein>
    <recommendedName>
        <fullName evidence="6 8">Small ribosomal subunit protein uS8</fullName>
    </recommendedName>
</protein>
<comment type="subunit">
    <text evidence="7 8">Part of the 30S ribosomal subunit. Contacts proteins S5 and S12.</text>
</comment>
<keyword evidence="3 8" id="KW-0694">RNA-binding</keyword>
<dbReference type="FunFam" id="3.30.1370.30:FF:000002">
    <property type="entry name" value="30S ribosomal protein S8"/>
    <property type="match status" value="1"/>
</dbReference>
<dbReference type="GO" id="GO:0005737">
    <property type="term" value="C:cytoplasm"/>
    <property type="evidence" value="ECO:0007669"/>
    <property type="project" value="UniProtKB-ARBA"/>
</dbReference>
<evidence type="ECO:0000313" key="13">
    <source>
        <dbReference type="Proteomes" id="UP000217033"/>
    </source>
</evidence>
<dbReference type="GO" id="GO:0006412">
    <property type="term" value="P:translation"/>
    <property type="evidence" value="ECO:0007669"/>
    <property type="project" value="UniProtKB-UniRule"/>
</dbReference>
<dbReference type="GO" id="GO:1990904">
    <property type="term" value="C:ribonucleoprotein complex"/>
    <property type="evidence" value="ECO:0007669"/>
    <property type="project" value="UniProtKB-KW"/>
</dbReference>
<dbReference type="SUPFAM" id="SSF56047">
    <property type="entry name" value="Ribosomal protein S8"/>
    <property type="match status" value="1"/>
</dbReference>
<dbReference type="InterPro" id="IPR047863">
    <property type="entry name" value="Ribosomal_uS8_CS"/>
</dbReference>
<keyword evidence="2 8" id="KW-0699">rRNA-binding</keyword>
<keyword evidence="5 8" id="KW-0687">Ribonucleoprotein</keyword>
<evidence type="ECO:0000256" key="9">
    <source>
        <dbReference type="RuleBase" id="RU003660"/>
    </source>
</evidence>
<gene>
    <name evidence="8 11" type="primary">rpsH</name>
    <name evidence="10" type="ORF">CJF60_01740</name>
    <name evidence="11" type="ORF">CJJ23_00855</name>
</gene>
<dbReference type="AlphaFoldDB" id="A0A1W1X2X7"/>
<evidence type="ECO:0000313" key="12">
    <source>
        <dbReference type="Proteomes" id="UP000216943"/>
    </source>
</evidence>
<comment type="function">
    <text evidence="8">One of the primary rRNA binding proteins, it binds directly to 16S rRNA central domain where it helps coordinate assembly of the platform of the 30S subunit.</text>
</comment>
<dbReference type="OrthoDB" id="9802617at2"/>
<dbReference type="HAMAP" id="MF_01302_B">
    <property type="entry name" value="Ribosomal_uS8_B"/>
    <property type="match status" value="1"/>
</dbReference>
<comment type="similarity">
    <text evidence="1 8 9">Belongs to the universal ribosomal protein uS8 family.</text>
</comment>
<evidence type="ECO:0000256" key="3">
    <source>
        <dbReference type="ARBA" id="ARBA00022884"/>
    </source>
</evidence>
<organism evidence="11 12">
    <name type="scientific">Mycoplasmopsis agassizii</name>
    <dbReference type="NCBI Taxonomy" id="33922"/>
    <lineage>
        <taxon>Bacteria</taxon>
        <taxon>Bacillati</taxon>
        <taxon>Mycoplasmatota</taxon>
        <taxon>Mycoplasmoidales</taxon>
        <taxon>Metamycoplasmataceae</taxon>
        <taxon>Mycoplasmopsis</taxon>
    </lineage>
</organism>
<dbReference type="InterPro" id="IPR000630">
    <property type="entry name" value="Ribosomal_uS8"/>
</dbReference>
<evidence type="ECO:0000313" key="10">
    <source>
        <dbReference type="EMBL" id="PAF55393.1"/>
    </source>
</evidence>
<dbReference type="GO" id="GO:0005840">
    <property type="term" value="C:ribosome"/>
    <property type="evidence" value="ECO:0007669"/>
    <property type="project" value="UniProtKB-KW"/>
</dbReference>
<evidence type="ECO:0000256" key="4">
    <source>
        <dbReference type="ARBA" id="ARBA00022980"/>
    </source>
</evidence>
<dbReference type="Proteomes" id="UP000217033">
    <property type="component" value="Unassembled WGS sequence"/>
</dbReference>
<dbReference type="PANTHER" id="PTHR11758">
    <property type="entry name" value="40S RIBOSOMAL PROTEIN S15A"/>
    <property type="match status" value="1"/>
</dbReference>
<comment type="caution">
    <text evidence="11">The sequence shown here is derived from an EMBL/GenBank/DDBJ whole genome shotgun (WGS) entry which is preliminary data.</text>
</comment>
<accession>A0A1W1X2X7</accession>
<dbReference type="Gene3D" id="3.30.1490.10">
    <property type="match status" value="1"/>
</dbReference>
<dbReference type="EMBL" id="NQMN01000001">
    <property type="protein sequence ID" value="PAF55393.1"/>
    <property type="molecule type" value="Genomic_DNA"/>
</dbReference>
<dbReference type="Pfam" id="PF00410">
    <property type="entry name" value="Ribosomal_S8"/>
    <property type="match status" value="1"/>
</dbReference>
<reference evidence="11" key="2">
    <citation type="submission" date="2017-08" db="EMBL/GenBank/DDBJ databases">
        <authorList>
            <person name="de Groot N.N."/>
        </authorList>
    </citation>
    <scope>NUCLEOTIDE SEQUENCE [LARGE SCALE GENOMIC DNA]</scope>
    <source>
        <strain evidence="11">723</strain>
    </source>
</reference>
<evidence type="ECO:0000313" key="11">
    <source>
        <dbReference type="EMBL" id="PAK21670.1"/>
    </source>
</evidence>
<dbReference type="GO" id="GO:0003735">
    <property type="term" value="F:structural constituent of ribosome"/>
    <property type="evidence" value="ECO:0007669"/>
    <property type="project" value="InterPro"/>
</dbReference>
<dbReference type="RefSeq" id="WP_084232393.1">
    <property type="nucleotide sequence ID" value="NZ_CP166874.1"/>
</dbReference>
<evidence type="ECO:0000256" key="2">
    <source>
        <dbReference type="ARBA" id="ARBA00022730"/>
    </source>
</evidence>
<dbReference type="GO" id="GO:0019843">
    <property type="term" value="F:rRNA binding"/>
    <property type="evidence" value="ECO:0007669"/>
    <property type="project" value="UniProtKB-UniRule"/>
</dbReference>
<evidence type="ECO:0000256" key="6">
    <source>
        <dbReference type="ARBA" id="ARBA00035258"/>
    </source>
</evidence>
<dbReference type="Proteomes" id="UP000216943">
    <property type="component" value="Unassembled WGS sequence"/>
</dbReference>
<evidence type="ECO:0000256" key="5">
    <source>
        <dbReference type="ARBA" id="ARBA00023274"/>
    </source>
</evidence>
<keyword evidence="13" id="KW-1185">Reference proteome</keyword>
<dbReference type="NCBIfam" id="NF001109">
    <property type="entry name" value="PRK00136.1"/>
    <property type="match status" value="1"/>
</dbReference>
<dbReference type="InterPro" id="IPR035987">
    <property type="entry name" value="Ribosomal_uS8_sf"/>
</dbReference>
<reference evidence="12 13" key="1">
    <citation type="submission" date="2017-08" db="EMBL/GenBank/DDBJ databases">
        <authorList>
            <person name="Alvarez-Ponce D."/>
            <person name="Weitzman C.L."/>
            <person name="Tillett R.L."/>
            <person name="Sandmeier F.C."/>
            <person name="Tracy C.R."/>
        </authorList>
    </citation>
    <scope>NUCLEOTIDE SEQUENCE [LARGE SCALE GENOMIC DNA]</scope>
    <source>
        <strain evidence="12">723</strain>
        <strain evidence="10 13">PS6</strain>
    </source>
</reference>
<dbReference type="PROSITE" id="PS00053">
    <property type="entry name" value="RIBOSOMAL_S8"/>
    <property type="match status" value="1"/>
</dbReference>
<evidence type="ECO:0000256" key="8">
    <source>
        <dbReference type="HAMAP-Rule" id="MF_01302"/>
    </source>
</evidence>
<proteinExistence type="inferred from homology"/>
<name>A0A1W1X2X7_9BACT</name>
<dbReference type="STRING" id="33922.SAMN02745179_00630"/>
<keyword evidence="4 8" id="KW-0689">Ribosomal protein</keyword>
<dbReference type="FunFam" id="3.30.1490.10:FF:000001">
    <property type="entry name" value="30S ribosomal protein S8"/>
    <property type="match status" value="1"/>
</dbReference>